<dbReference type="InterPro" id="IPR058627">
    <property type="entry name" value="MdtA-like_C"/>
</dbReference>
<dbReference type="SUPFAM" id="SSF111369">
    <property type="entry name" value="HlyD-like secretion proteins"/>
    <property type="match status" value="1"/>
</dbReference>
<dbReference type="Pfam" id="PF25967">
    <property type="entry name" value="RND-MFP_C"/>
    <property type="match status" value="1"/>
</dbReference>
<evidence type="ECO:0000259" key="6">
    <source>
        <dbReference type="Pfam" id="PF25954"/>
    </source>
</evidence>
<reference evidence="8" key="1">
    <citation type="journal article" date="2015" name="Nature">
        <title>Complex archaea that bridge the gap between prokaryotes and eukaryotes.</title>
        <authorList>
            <person name="Spang A."/>
            <person name="Saw J.H."/>
            <person name="Jorgensen S.L."/>
            <person name="Zaremba-Niedzwiedzka K."/>
            <person name="Martijn J."/>
            <person name="Lind A.E."/>
            <person name="van Eijk R."/>
            <person name="Schleper C."/>
            <person name="Guy L."/>
            <person name="Ettema T.J."/>
        </authorList>
    </citation>
    <scope>NUCLEOTIDE SEQUENCE</scope>
</reference>
<feature type="domain" description="Multidrug resistance protein MdtA-like barrel-sandwich hybrid" evidence="5">
    <location>
        <begin position="59"/>
        <end position="179"/>
    </location>
</feature>
<sequence>MHFPLHRRLLTLLALAPLSLLPIDYVFAQTPPSVIGTRAVMTTWSDPLEALGTLSAEESVTLSATVTEIVADINFRDGEQVDEGQLLIRLEDAEEQAQLRASQALRDERRNASTRATQLQDRNLAARADVEDSQSRLRQAEADIQAIEARLSNYRIQAPFSGRVGFRNISVGTLVTPGMDLVTLDKLDVMKLDFSVPEVFLGRLSPGLMLNTSTAAYPDDVFSGEIATIGTRVDPVTRSINIRAELDNTDGRLRPGMLMQVIVQQRVRDSVVIPEAAIEPSGDRHSVMLIEESDGTTRLTKRNISIGERRYGQVEVLEGLAADELIVVHGLQLARDGQEARLIGIVDDETGLRALLEADR</sequence>
<comment type="subcellular location">
    <subcellularLocation>
        <location evidence="1">Cell envelope</location>
    </subcellularLocation>
</comment>
<dbReference type="GO" id="GO:0015562">
    <property type="term" value="F:efflux transmembrane transporter activity"/>
    <property type="evidence" value="ECO:0007669"/>
    <property type="project" value="TreeGrafter"/>
</dbReference>
<protein>
    <submittedName>
        <fullName evidence="8">Uncharacterized protein</fullName>
    </submittedName>
</protein>
<dbReference type="Gene3D" id="1.10.287.470">
    <property type="entry name" value="Helix hairpin bin"/>
    <property type="match status" value="1"/>
</dbReference>
<dbReference type="Gene3D" id="2.40.50.100">
    <property type="match status" value="1"/>
</dbReference>
<dbReference type="GO" id="GO:1990281">
    <property type="term" value="C:efflux pump complex"/>
    <property type="evidence" value="ECO:0007669"/>
    <property type="project" value="TreeGrafter"/>
</dbReference>
<dbReference type="Gene3D" id="2.40.420.20">
    <property type="match status" value="1"/>
</dbReference>
<feature type="domain" description="Multidrug resistance protein MdtA-like C-terminal permuted SH3" evidence="7">
    <location>
        <begin position="270"/>
        <end position="332"/>
    </location>
</feature>
<dbReference type="Pfam" id="PF25917">
    <property type="entry name" value="BSH_RND"/>
    <property type="match status" value="1"/>
</dbReference>
<dbReference type="Pfam" id="PF25954">
    <property type="entry name" value="Beta-barrel_RND_2"/>
    <property type="match status" value="1"/>
</dbReference>
<feature type="domain" description="CusB-like beta-barrel" evidence="6">
    <location>
        <begin position="192"/>
        <end position="265"/>
    </location>
</feature>
<evidence type="ECO:0000256" key="4">
    <source>
        <dbReference type="SAM" id="MobiDB-lite"/>
    </source>
</evidence>
<evidence type="ECO:0000256" key="1">
    <source>
        <dbReference type="ARBA" id="ARBA00004196"/>
    </source>
</evidence>
<dbReference type="InterPro" id="IPR058792">
    <property type="entry name" value="Beta-barrel_RND_2"/>
</dbReference>
<accession>A0A0F9ULJ5</accession>
<comment type="caution">
    <text evidence="8">The sequence shown here is derived from an EMBL/GenBank/DDBJ whole genome shotgun (WGS) entry which is preliminary data.</text>
</comment>
<feature type="region of interest" description="Disordered" evidence="4">
    <location>
        <begin position="105"/>
        <end position="132"/>
    </location>
</feature>
<evidence type="ECO:0000313" key="8">
    <source>
        <dbReference type="EMBL" id="KKN94090.1"/>
    </source>
</evidence>
<dbReference type="FunFam" id="2.40.30.170:FF:000010">
    <property type="entry name" value="Efflux RND transporter periplasmic adaptor subunit"/>
    <property type="match status" value="1"/>
</dbReference>
<dbReference type="Gene3D" id="2.40.30.170">
    <property type="match status" value="1"/>
</dbReference>
<dbReference type="AlphaFoldDB" id="A0A0F9ULJ5"/>
<dbReference type="InterPro" id="IPR058625">
    <property type="entry name" value="MdtA-like_BSH"/>
</dbReference>
<evidence type="ECO:0000259" key="5">
    <source>
        <dbReference type="Pfam" id="PF25917"/>
    </source>
</evidence>
<name>A0A0F9ULJ5_9ZZZZ</name>
<organism evidence="8">
    <name type="scientific">marine sediment metagenome</name>
    <dbReference type="NCBI Taxonomy" id="412755"/>
    <lineage>
        <taxon>unclassified sequences</taxon>
        <taxon>metagenomes</taxon>
        <taxon>ecological metagenomes</taxon>
    </lineage>
</organism>
<keyword evidence="3" id="KW-0813">Transport</keyword>
<evidence type="ECO:0000259" key="7">
    <source>
        <dbReference type="Pfam" id="PF25967"/>
    </source>
</evidence>
<comment type="similarity">
    <text evidence="2">Belongs to the membrane fusion protein (MFP) (TC 8.A.1) family.</text>
</comment>
<gene>
    <name evidence="8" type="ORF">LCGC14_0191210</name>
</gene>
<dbReference type="InterPro" id="IPR006143">
    <property type="entry name" value="RND_pump_MFP"/>
</dbReference>
<dbReference type="EMBL" id="LAZR01000081">
    <property type="protein sequence ID" value="KKN94090.1"/>
    <property type="molecule type" value="Genomic_DNA"/>
</dbReference>
<dbReference type="NCBIfam" id="TIGR01730">
    <property type="entry name" value="RND_mfp"/>
    <property type="match status" value="1"/>
</dbReference>
<proteinExistence type="inferred from homology"/>
<dbReference type="PANTHER" id="PTHR30469">
    <property type="entry name" value="MULTIDRUG RESISTANCE PROTEIN MDTA"/>
    <property type="match status" value="1"/>
</dbReference>
<dbReference type="PANTHER" id="PTHR30469:SF16">
    <property type="entry name" value="HAE1 FAMILY EFFLUX PUMP MFP COMPONENT"/>
    <property type="match status" value="1"/>
</dbReference>
<evidence type="ECO:0000256" key="3">
    <source>
        <dbReference type="ARBA" id="ARBA00022448"/>
    </source>
</evidence>
<evidence type="ECO:0000256" key="2">
    <source>
        <dbReference type="ARBA" id="ARBA00009477"/>
    </source>
</evidence>